<feature type="transmembrane region" description="Helical" evidence="1">
    <location>
        <begin position="87"/>
        <end position="106"/>
    </location>
</feature>
<evidence type="ECO:0000256" key="1">
    <source>
        <dbReference type="SAM" id="Phobius"/>
    </source>
</evidence>
<dbReference type="Pfam" id="PF09656">
    <property type="entry name" value="PGPGW"/>
    <property type="match status" value="1"/>
</dbReference>
<dbReference type="InterPro" id="IPR019099">
    <property type="entry name" value="Uncharacterised_PGPGW_TM"/>
</dbReference>
<gene>
    <name evidence="2" type="ORF">C3E78_03495</name>
</gene>
<dbReference type="KEGG" id="aez:C3E78_03495"/>
<accession>A0A2S0WJ43</accession>
<dbReference type="Proteomes" id="UP000244384">
    <property type="component" value="Chromosome"/>
</dbReference>
<sequence>MMRQTVPMSVGTTLKGWFQRTGTEVLGWILIALGAVLWPLPGPGTIVVVAGVALLSRHYVWAQNLLGPLERKAVEAAKFGVATWPRIFVSVLGVVWLVFLGAVWWGKPDIPEFEVLGVGFGPELPAAGWGTALGLWSSAIAALVLLIYSIVRWREPRVPKADRTSDRASRSKR</sequence>
<dbReference type="AlphaFoldDB" id="A0A2S0WJ43"/>
<evidence type="ECO:0000313" key="3">
    <source>
        <dbReference type="Proteomes" id="UP000244384"/>
    </source>
</evidence>
<evidence type="ECO:0000313" key="2">
    <source>
        <dbReference type="EMBL" id="AWB91358.1"/>
    </source>
</evidence>
<feature type="transmembrane region" description="Helical" evidence="1">
    <location>
        <begin position="126"/>
        <end position="151"/>
    </location>
</feature>
<proteinExistence type="predicted"/>
<protein>
    <recommendedName>
        <fullName evidence="4">TIGR02611 family protein</fullName>
    </recommendedName>
</protein>
<dbReference type="EMBL" id="CP026952">
    <property type="protein sequence ID" value="AWB91358.1"/>
    <property type="molecule type" value="Genomic_DNA"/>
</dbReference>
<keyword evidence="1" id="KW-0472">Membrane</keyword>
<name>A0A2S0WJ43_9ACTN</name>
<organism evidence="2 3">
    <name type="scientific">Aeromicrobium chenweiae</name>
    <dbReference type="NCBI Taxonomy" id="2079793"/>
    <lineage>
        <taxon>Bacteria</taxon>
        <taxon>Bacillati</taxon>
        <taxon>Actinomycetota</taxon>
        <taxon>Actinomycetes</taxon>
        <taxon>Propionibacteriales</taxon>
        <taxon>Nocardioidaceae</taxon>
        <taxon>Aeromicrobium</taxon>
    </lineage>
</organism>
<reference evidence="3" key="1">
    <citation type="submission" date="2018-01" db="EMBL/GenBank/DDBJ databases">
        <authorList>
            <person name="Li J."/>
        </authorList>
    </citation>
    <scope>NUCLEOTIDE SEQUENCE [LARGE SCALE GENOMIC DNA]</scope>
    <source>
        <strain evidence="3">592</strain>
    </source>
</reference>
<keyword evidence="3" id="KW-1185">Reference proteome</keyword>
<keyword evidence="1" id="KW-0812">Transmembrane</keyword>
<keyword evidence="1" id="KW-1133">Transmembrane helix</keyword>
<feature type="transmembrane region" description="Helical" evidence="1">
    <location>
        <begin position="21"/>
        <end position="40"/>
    </location>
</feature>
<evidence type="ECO:0008006" key="4">
    <source>
        <dbReference type="Google" id="ProtNLM"/>
    </source>
</evidence>